<dbReference type="InterPro" id="IPR058624">
    <property type="entry name" value="MdtA-like_HH"/>
</dbReference>
<sequence>MKKKVIIIVGIVLVLILLIVGKKSGWWGNQPKGKEVEVKQITRNSLTQKVSATGKIQPELEIKISSEVSGEIIELPVVEGQMVKKGDLLVRINPDIYQSVLNRSVASLENIKSSLRQAEANFKENEASFERNQKLFEKGVISRAEWDKAVSAYDIAKANKESAKYSVQSAMASVSEAQDNLKRTSIYAPASGTISKLNVELGERVVGTVQMTGTEIMRVANLSSMEVEVDVNESDIVKVNINDRATIEVDAYPKKNFEGRVTNIANTANATASVEQVTNFKVKIHIDEASYQALLTGKKQGYSPFRPGMTATVDILTTERNDVVTVPVSAIVMKSIKEISKDSLIKEKDDKRQEAVFVVKDGKALLKAVSTGIQDNTDIEILSGVEAGEQIIVGPYNLVSRILKSGDEVRVKIIDEKSENK</sequence>
<evidence type="ECO:0000256" key="1">
    <source>
        <dbReference type="ARBA" id="ARBA00004196"/>
    </source>
</evidence>
<keyword evidence="3" id="KW-0813">Transport</keyword>
<dbReference type="Pfam" id="PF25917">
    <property type="entry name" value="BSH_RND"/>
    <property type="match status" value="1"/>
</dbReference>
<organism evidence="9 10">
    <name type="scientific">Capnocytophaga canimorsus (strain 5)</name>
    <dbReference type="NCBI Taxonomy" id="860228"/>
    <lineage>
        <taxon>Bacteria</taxon>
        <taxon>Pseudomonadati</taxon>
        <taxon>Bacteroidota</taxon>
        <taxon>Flavobacteriia</taxon>
        <taxon>Flavobacteriales</taxon>
        <taxon>Flavobacteriaceae</taxon>
        <taxon>Capnocytophaga</taxon>
    </lineage>
</organism>
<dbReference type="InterPro" id="IPR006143">
    <property type="entry name" value="RND_pump_MFP"/>
</dbReference>
<name>F9YPT4_CAPCC</name>
<dbReference type="PANTHER" id="PTHR30469:SF33">
    <property type="entry name" value="SLR1207 PROTEIN"/>
    <property type="match status" value="1"/>
</dbReference>
<dbReference type="Gene3D" id="1.10.287.470">
    <property type="entry name" value="Helix hairpin bin"/>
    <property type="match status" value="1"/>
</dbReference>
<protein>
    <submittedName>
        <fullName evidence="9">Probable macrolide-specific efflux protein macA</fullName>
    </submittedName>
</protein>
<dbReference type="InterPro" id="IPR058625">
    <property type="entry name" value="MdtA-like_BSH"/>
</dbReference>
<dbReference type="InterPro" id="IPR058636">
    <property type="entry name" value="Beta-barrel_YknX"/>
</dbReference>
<accession>F9YPT4</accession>
<dbReference type="STRING" id="860228.Ccan_00560"/>
<dbReference type="OrthoDB" id="9809068at2"/>
<dbReference type="HOGENOM" id="CLU_018816_14_1_10"/>
<evidence type="ECO:0000259" key="5">
    <source>
        <dbReference type="Pfam" id="PF25876"/>
    </source>
</evidence>
<evidence type="ECO:0000313" key="10">
    <source>
        <dbReference type="Proteomes" id="UP000008895"/>
    </source>
</evidence>
<comment type="similarity">
    <text evidence="2">Belongs to the membrane fusion protein (MFP) (TC 8.A.1) family.</text>
</comment>
<evidence type="ECO:0000259" key="6">
    <source>
        <dbReference type="Pfam" id="PF25917"/>
    </source>
</evidence>
<dbReference type="Proteomes" id="UP000008895">
    <property type="component" value="Chromosome"/>
</dbReference>
<dbReference type="Gene3D" id="2.40.420.20">
    <property type="match status" value="1"/>
</dbReference>
<dbReference type="Pfam" id="PF25876">
    <property type="entry name" value="HH_MFP_RND"/>
    <property type="match status" value="1"/>
</dbReference>
<evidence type="ECO:0000256" key="2">
    <source>
        <dbReference type="ARBA" id="ARBA00009477"/>
    </source>
</evidence>
<feature type="domain" description="Multidrug resistance protein MdtA-like C-terminal permuted SH3" evidence="7">
    <location>
        <begin position="355"/>
        <end position="394"/>
    </location>
</feature>
<feature type="domain" description="YknX-like beta-barrel" evidence="8">
    <location>
        <begin position="225"/>
        <end position="291"/>
    </location>
</feature>
<evidence type="ECO:0000259" key="8">
    <source>
        <dbReference type="Pfam" id="PF25990"/>
    </source>
</evidence>
<gene>
    <name evidence="9" type="ordered locus">Ccan_00560</name>
</gene>
<feature type="domain" description="Multidrug resistance protein MdtA-like barrel-sandwich hybrid" evidence="6">
    <location>
        <begin position="62"/>
        <end position="206"/>
    </location>
</feature>
<dbReference type="Gene3D" id="2.40.30.170">
    <property type="match status" value="1"/>
</dbReference>
<dbReference type="Gene3D" id="2.40.50.100">
    <property type="match status" value="1"/>
</dbReference>
<dbReference type="Pfam" id="PF25990">
    <property type="entry name" value="Beta-barrel_YknX"/>
    <property type="match status" value="1"/>
</dbReference>
<reference evidence="9 10" key="1">
    <citation type="journal article" date="2011" name="J. Bacteriol.">
        <title>Complete genome sequence of the dog commensal and human pathogen Capnocytophaga canimorsus strain 5.</title>
        <authorList>
            <person name="Manfredi P."/>
            <person name="Pagni M."/>
            <person name="Cornelis G.R."/>
        </authorList>
    </citation>
    <scope>NUCLEOTIDE SEQUENCE [LARGE SCALE GENOMIC DNA]</scope>
    <source>
        <strain evidence="10">5</strain>
    </source>
</reference>
<feature type="domain" description="Multidrug resistance protein MdtA-like alpha-helical hairpin" evidence="5">
    <location>
        <begin position="108"/>
        <end position="182"/>
    </location>
</feature>
<comment type="subcellular location">
    <subcellularLocation>
        <location evidence="1">Cell envelope</location>
    </subcellularLocation>
</comment>
<evidence type="ECO:0000259" key="7">
    <source>
        <dbReference type="Pfam" id="PF25967"/>
    </source>
</evidence>
<dbReference type="PANTHER" id="PTHR30469">
    <property type="entry name" value="MULTIDRUG RESISTANCE PROTEIN MDTA"/>
    <property type="match status" value="1"/>
</dbReference>
<dbReference type="eggNOG" id="COG0845">
    <property type="taxonomic scope" value="Bacteria"/>
</dbReference>
<evidence type="ECO:0000256" key="3">
    <source>
        <dbReference type="ARBA" id="ARBA00022448"/>
    </source>
</evidence>
<dbReference type="SUPFAM" id="SSF111369">
    <property type="entry name" value="HlyD-like secretion proteins"/>
    <property type="match status" value="1"/>
</dbReference>
<dbReference type="GO" id="GO:0015562">
    <property type="term" value="F:efflux transmembrane transporter activity"/>
    <property type="evidence" value="ECO:0007669"/>
    <property type="project" value="InterPro"/>
</dbReference>
<evidence type="ECO:0000256" key="4">
    <source>
        <dbReference type="SAM" id="Coils"/>
    </source>
</evidence>
<proteinExistence type="inferred from homology"/>
<dbReference type="Pfam" id="PF25967">
    <property type="entry name" value="RND-MFP_C"/>
    <property type="match status" value="1"/>
</dbReference>
<dbReference type="RefSeq" id="WP_013996174.1">
    <property type="nucleotide sequence ID" value="NC_015846.1"/>
</dbReference>
<dbReference type="InterPro" id="IPR058627">
    <property type="entry name" value="MdtA-like_C"/>
</dbReference>
<dbReference type="EMBL" id="CP002113">
    <property type="protein sequence ID" value="AEK22179.1"/>
    <property type="molecule type" value="Genomic_DNA"/>
</dbReference>
<keyword evidence="10" id="KW-1185">Reference proteome</keyword>
<dbReference type="AlphaFoldDB" id="F9YPT4"/>
<dbReference type="KEGG" id="ccm:Ccan_00560"/>
<dbReference type="NCBIfam" id="TIGR01730">
    <property type="entry name" value="RND_mfp"/>
    <property type="match status" value="1"/>
</dbReference>
<evidence type="ECO:0000313" key="9">
    <source>
        <dbReference type="EMBL" id="AEK22179.1"/>
    </source>
</evidence>
<keyword evidence="4" id="KW-0175">Coiled coil</keyword>
<dbReference type="GO" id="GO:1990281">
    <property type="term" value="C:efflux pump complex"/>
    <property type="evidence" value="ECO:0007669"/>
    <property type="project" value="TreeGrafter"/>
</dbReference>
<feature type="coiled-coil region" evidence="4">
    <location>
        <begin position="101"/>
        <end position="128"/>
    </location>
</feature>